<evidence type="ECO:0000256" key="3">
    <source>
        <dbReference type="ARBA" id="ARBA00009489"/>
    </source>
</evidence>
<dbReference type="STRING" id="51670.SAMN04488557_2582"/>
<dbReference type="GO" id="GO:0005737">
    <property type="term" value="C:cytoplasm"/>
    <property type="evidence" value="ECO:0007669"/>
    <property type="project" value="InterPro"/>
</dbReference>
<dbReference type="EC" id="2.4.2.17" evidence="4 11"/>
<evidence type="ECO:0000256" key="10">
    <source>
        <dbReference type="ARBA" id="ARBA00024861"/>
    </source>
</evidence>
<dbReference type="PROSITE" id="PS01316">
    <property type="entry name" value="ATP_P_PHORIBOSYLTR"/>
    <property type="match status" value="1"/>
</dbReference>
<keyword evidence="6" id="KW-0028">Amino-acid biosynthesis</keyword>
<name>A0A1I7NLE0_9HYPH</name>
<comment type="pathway">
    <text evidence="2">Amino-acid biosynthesis; L-histidine biosynthesis; L-histidine from 5-phospho-alpha-D-ribose 1-diphosphate: step 1/9.</text>
</comment>
<dbReference type="OrthoDB" id="9806435at2"/>
<evidence type="ECO:0000313" key="14">
    <source>
        <dbReference type="Proteomes" id="UP000199423"/>
    </source>
</evidence>
<accession>A0A1I7NLE0</accession>
<dbReference type="RefSeq" id="WP_092868037.1">
    <property type="nucleotide sequence ID" value="NZ_FPCH01000002.1"/>
</dbReference>
<sequence length="241" mass="25684">MSKLTLAIPSKGRLMEQTTDMFARAGLVVRKVGHVRGYRGEIDGLPDIDVAYVSSGEIAAALKAGSVHLGITGEDLIRENISDAATRIRFLQALGFGFADVIVAVPACWVDVATVHDLEDIALPFRRLHGRWPRVATKYVNLTRRFFGSKGFGDYRIIESAGATEGAPAAGMAELIVDITTTGETLRANGLKILDDGVILKSQANLCASNAAAWTPEFEKICAELTAKLSASVPAKAASRA</sequence>
<dbReference type="EMBL" id="FPCH01000002">
    <property type="protein sequence ID" value="SFV35446.1"/>
    <property type="molecule type" value="Genomic_DNA"/>
</dbReference>
<dbReference type="UniPathway" id="UPA00031">
    <property type="reaction ID" value="UER00006"/>
</dbReference>
<evidence type="ECO:0000256" key="2">
    <source>
        <dbReference type="ARBA" id="ARBA00004667"/>
    </source>
</evidence>
<dbReference type="PANTHER" id="PTHR21403">
    <property type="entry name" value="ATP PHOSPHORIBOSYLTRANSFERASE ATP-PRTASE"/>
    <property type="match status" value="1"/>
</dbReference>
<proteinExistence type="inferred from homology"/>
<dbReference type="GO" id="GO:0000105">
    <property type="term" value="P:L-histidine biosynthetic process"/>
    <property type="evidence" value="ECO:0007669"/>
    <property type="project" value="UniProtKB-UniRule"/>
</dbReference>
<comment type="function">
    <text evidence="10">Catalyzes the condensation of ATP and 5-phosphoribose 1-diphosphate to form N'-(5'-phosphoribosyl)-ATP (PR-ATP). Has a crucial role in the pathway because the rate of histidine biosynthesis seems to be controlled primarily by regulation of HisG enzymatic activity.</text>
</comment>
<evidence type="ECO:0000256" key="5">
    <source>
        <dbReference type="ARBA" id="ARBA00020998"/>
    </source>
</evidence>
<evidence type="ECO:0000313" key="13">
    <source>
        <dbReference type="EMBL" id="SFV35446.1"/>
    </source>
</evidence>
<dbReference type="GO" id="GO:0003879">
    <property type="term" value="F:ATP phosphoribosyltransferase activity"/>
    <property type="evidence" value="ECO:0007669"/>
    <property type="project" value="UniProtKB-UniRule"/>
</dbReference>
<evidence type="ECO:0000256" key="8">
    <source>
        <dbReference type="ARBA" id="ARBA00022679"/>
    </source>
</evidence>
<evidence type="ECO:0000259" key="12">
    <source>
        <dbReference type="Pfam" id="PF01634"/>
    </source>
</evidence>
<evidence type="ECO:0000256" key="6">
    <source>
        <dbReference type="ARBA" id="ARBA00022605"/>
    </source>
</evidence>
<keyword evidence="7 13" id="KW-0328">Glycosyltransferase</keyword>
<dbReference type="InterPro" id="IPR013820">
    <property type="entry name" value="ATP_PRibTrfase_cat"/>
</dbReference>
<protein>
    <recommendedName>
        <fullName evidence="5 11">ATP phosphoribosyltransferase</fullName>
        <ecNumber evidence="4 11">2.4.2.17</ecNumber>
    </recommendedName>
</protein>
<evidence type="ECO:0000256" key="7">
    <source>
        <dbReference type="ARBA" id="ARBA00022676"/>
    </source>
</evidence>
<dbReference type="AlphaFoldDB" id="A0A1I7NLE0"/>
<evidence type="ECO:0000256" key="11">
    <source>
        <dbReference type="NCBIfam" id="TIGR00070"/>
    </source>
</evidence>
<dbReference type="SUPFAM" id="SSF53850">
    <property type="entry name" value="Periplasmic binding protein-like II"/>
    <property type="match status" value="1"/>
</dbReference>
<gene>
    <name evidence="13" type="ORF">SAMN04488557_2582</name>
</gene>
<dbReference type="PANTHER" id="PTHR21403:SF8">
    <property type="entry name" value="ATP PHOSPHORIBOSYLTRANSFERASE"/>
    <property type="match status" value="1"/>
</dbReference>
<keyword evidence="14" id="KW-1185">Reference proteome</keyword>
<keyword evidence="9" id="KW-0368">Histidine biosynthesis</keyword>
<comment type="catalytic activity">
    <reaction evidence="1">
        <text>1-(5-phospho-beta-D-ribosyl)-ATP + diphosphate = 5-phospho-alpha-D-ribose 1-diphosphate + ATP</text>
        <dbReference type="Rhea" id="RHEA:18473"/>
        <dbReference type="ChEBI" id="CHEBI:30616"/>
        <dbReference type="ChEBI" id="CHEBI:33019"/>
        <dbReference type="ChEBI" id="CHEBI:58017"/>
        <dbReference type="ChEBI" id="CHEBI:73183"/>
        <dbReference type="EC" id="2.4.2.17"/>
    </reaction>
</comment>
<evidence type="ECO:0000256" key="9">
    <source>
        <dbReference type="ARBA" id="ARBA00023102"/>
    </source>
</evidence>
<feature type="domain" description="ATP phosphoribosyltransferase catalytic" evidence="12">
    <location>
        <begin position="57"/>
        <end position="225"/>
    </location>
</feature>
<dbReference type="Gene3D" id="3.40.190.10">
    <property type="entry name" value="Periplasmic binding protein-like II"/>
    <property type="match status" value="2"/>
</dbReference>
<organism evidence="13 14">
    <name type="scientific">Hyphomicrobium facile</name>
    <dbReference type="NCBI Taxonomy" id="51670"/>
    <lineage>
        <taxon>Bacteria</taxon>
        <taxon>Pseudomonadati</taxon>
        <taxon>Pseudomonadota</taxon>
        <taxon>Alphaproteobacteria</taxon>
        <taxon>Hyphomicrobiales</taxon>
        <taxon>Hyphomicrobiaceae</taxon>
        <taxon>Hyphomicrobium</taxon>
    </lineage>
</organism>
<comment type="similarity">
    <text evidence="3">Belongs to the ATP phosphoribosyltransferase family. Short subfamily.</text>
</comment>
<dbReference type="InterPro" id="IPR018198">
    <property type="entry name" value="ATP_PRibTrfase_CS"/>
</dbReference>
<dbReference type="Pfam" id="PF01634">
    <property type="entry name" value="HisG"/>
    <property type="match status" value="1"/>
</dbReference>
<dbReference type="Proteomes" id="UP000199423">
    <property type="component" value="Unassembled WGS sequence"/>
</dbReference>
<evidence type="ECO:0000256" key="1">
    <source>
        <dbReference type="ARBA" id="ARBA00000915"/>
    </source>
</evidence>
<reference evidence="14" key="1">
    <citation type="submission" date="2016-10" db="EMBL/GenBank/DDBJ databases">
        <authorList>
            <person name="Varghese N."/>
            <person name="Submissions S."/>
        </authorList>
    </citation>
    <scope>NUCLEOTIDE SEQUENCE [LARGE SCALE GENOMIC DNA]</scope>
    <source>
        <strain evidence="14">DSM 1565</strain>
    </source>
</reference>
<dbReference type="InterPro" id="IPR001348">
    <property type="entry name" value="ATP_PRibTrfase_HisG"/>
</dbReference>
<keyword evidence="8 13" id="KW-0808">Transferase</keyword>
<dbReference type="NCBIfam" id="TIGR00070">
    <property type="entry name" value="hisG"/>
    <property type="match status" value="1"/>
</dbReference>
<evidence type="ECO:0000256" key="4">
    <source>
        <dbReference type="ARBA" id="ARBA00011946"/>
    </source>
</evidence>